<dbReference type="AlphaFoldDB" id="A0A8X6K8N0"/>
<feature type="domain" description="C2H2-type" evidence="2">
    <location>
        <begin position="163"/>
        <end position="188"/>
    </location>
</feature>
<dbReference type="EMBL" id="BMAO01000242">
    <property type="protein sequence ID" value="GFQ65446.1"/>
    <property type="molecule type" value="Genomic_DNA"/>
</dbReference>
<dbReference type="PROSITE" id="PS00028">
    <property type="entry name" value="ZINC_FINGER_C2H2_1"/>
    <property type="match status" value="1"/>
</dbReference>
<dbReference type="PANTHER" id="PTHR47331:SF6">
    <property type="entry name" value="DOUBLECORTIN DOMAIN-CONTAINING PROTEIN"/>
    <property type="match status" value="1"/>
</dbReference>
<evidence type="ECO:0000313" key="4">
    <source>
        <dbReference type="Proteomes" id="UP000887116"/>
    </source>
</evidence>
<keyword evidence="1" id="KW-0862">Zinc</keyword>
<organism evidence="3 4">
    <name type="scientific">Trichonephila clavata</name>
    <name type="common">Joro spider</name>
    <name type="synonym">Nephila clavata</name>
    <dbReference type="NCBI Taxonomy" id="2740835"/>
    <lineage>
        <taxon>Eukaryota</taxon>
        <taxon>Metazoa</taxon>
        <taxon>Ecdysozoa</taxon>
        <taxon>Arthropoda</taxon>
        <taxon>Chelicerata</taxon>
        <taxon>Arachnida</taxon>
        <taxon>Araneae</taxon>
        <taxon>Araneomorphae</taxon>
        <taxon>Entelegynae</taxon>
        <taxon>Araneoidea</taxon>
        <taxon>Nephilidae</taxon>
        <taxon>Trichonephila</taxon>
    </lineage>
</organism>
<keyword evidence="4" id="KW-1185">Reference proteome</keyword>
<dbReference type="InterPro" id="IPR040676">
    <property type="entry name" value="DUF5641"/>
</dbReference>
<dbReference type="Pfam" id="PF18701">
    <property type="entry name" value="DUF5641"/>
    <property type="match status" value="1"/>
</dbReference>
<evidence type="ECO:0000256" key="1">
    <source>
        <dbReference type="PROSITE-ProRule" id="PRU00042"/>
    </source>
</evidence>
<name>A0A8X6K8N0_TRICU</name>
<dbReference type="PANTHER" id="PTHR47331">
    <property type="entry name" value="PHD-TYPE DOMAIN-CONTAINING PROTEIN"/>
    <property type="match status" value="1"/>
</dbReference>
<evidence type="ECO:0000313" key="3">
    <source>
        <dbReference type="EMBL" id="GFQ65446.1"/>
    </source>
</evidence>
<keyword evidence="1" id="KW-0479">Metal-binding</keyword>
<protein>
    <recommendedName>
        <fullName evidence="2">C2H2-type domain-containing protein</fullName>
    </recommendedName>
</protein>
<evidence type="ECO:0000259" key="2">
    <source>
        <dbReference type="PROSITE" id="PS50157"/>
    </source>
</evidence>
<proteinExistence type="predicted"/>
<comment type="caution">
    <text evidence="3">The sequence shown here is derived from an EMBL/GenBank/DDBJ whole genome shotgun (WGS) entry which is preliminary data.</text>
</comment>
<dbReference type="OrthoDB" id="6570226at2759"/>
<dbReference type="InterPro" id="IPR013087">
    <property type="entry name" value="Znf_C2H2_type"/>
</dbReference>
<gene>
    <name evidence="3" type="ORF">TNCT_141411</name>
</gene>
<sequence length="188" mass="22190">MGKIGATADIRKTFLSISLDDHDRDYMRFIWWKDGDPEKEIRTLSDPERRKTLISVTNTDNKKIDWPLARVIQLFPSKDGDVRLTKVKMKNGEFLRPIKIGLYPWSCLLNWMPPRTYDPDMDYYGKNEFEFFELEKLKVDVEEEFFCGMDVIQYSEKPEVEIFRCGNCQLAFESKESLIVHAEPPNHI</sequence>
<dbReference type="Proteomes" id="UP000887116">
    <property type="component" value="Unassembled WGS sequence"/>
</dbReference>
<dbReference type="GO" id="GO:0008270">
    <property type="term" value="F:zinc ion binding"/>
    <property type="evidence" value="ECO:0007669"/>
    <property type="project" value="UniProtKB-KW"/>
</dbReference>
<dbReference type="PROSITE" id="PS50157">
    <property type="entry name" value="ZINC_FINGER_C2H2_2"/>
    <property type="match status" value="1"/>
</dbReference>
<reference evidence="3" key="1">
    <citation type="submission" date="2020-07" db="EMBL/GenBank/DDBJ databases">
        <title>Multicomponent nature underlies the extraordinary mechanical properties of spider dragline silk.</title>
        <authorList>
            <person name="Kono N."/>
            <person name="Nakamura H."/>
            <person name="Mori M."/>
            <person name="Yoshida Y."/>
            <person name="Ohtoshi R."/>
            <person name="Malay A.D."/>
            <person name="Moran D.A.P."/>
            <person name="Tomita M."/>
            <person name="Numata K."/>
            <person name="Arakawa K."/>
        </authorList>
    </citation>
    <scope>NUCLEOTIDE SEQUENCE</scope>
</reference>
<accession>A0A8X6K8N0</accession>
<keyword evidence="1" id="KW-0863">Zinc-finger</keyword>